<name>A0A0L8HWH0_OCTBM</name>
<dbReference type="EMBL" id="KQ417228">
    <property type="protein sequence ID" value="KOF93120.1"/>
    <property type="molecule type" value="Genomic_DNA"/>
</dbReference>
<organism evidence="1">
    <name type="scientific">Octopus bimaculoides</name>
    <name type="common">California two-spotted octopus</name>
    <dbReference type="NCBI Taxonomy" id="37653"/>
    <lineage>
        <taxon>Eukaryota</taxon>
        <taxon>Metazoa</taxon>
        <taxon>Spiralia</taxon>
        <taxon>Lophotrochozoa</taxon>
        <taxon>Mollusca</taxon>
        <taxon>Cephalopoda</taxon>
        <taxon>Coleoidea</taxon>
        <taxon>Octopodiformes</taxon>
        <taxon>Octopoda</taxon>
        <taxon>Incirrata</taxon>
        <taxon>Octopodidae</taxon>
        <taxon>Octopus</taxon>
    </lineage>
</organism>
<protein>
    <submittedName>
        <fullName evidence="1">Uncharacterized protein</fullName>
    </submittedName>
</protein>
<dbReference type="AlphaFoldDB" id="A0A0L8HWH0"/>
<proteinExistence type="predicted"/>
<feature type="non-terminal residue" evidence="1">
    <location>
        <position position="1"/>
    </location>
</feature>
<sequence>NRVTNQEVSDRVSSTTIESMPLKAQLSWTGHIIKMTDSHVPRQMLYSKLRQGSHKQGRLKLKYKDTLKSNLKWSSISLRKLEASSTDRSLQRSLTS</sequence>
<reference evidence="1" key="1">
    <citation type="submission" date="2015-07" db="EMBL/GenBank/DDBJ databases">
        <title>MeaNS - Measles Nucleotide Surveillance Program.</title>
        <authorList>
            <person name="Tran T."/>
            <person name="Druce J."/>
        </authorList>
    </citation>
    <scope>NUCLEOTIDE SEQUENCE</scope>
    <source>
        <strain evidence="1">UCB-OBI-ISO-001</strain>
        <tissue evidence="1">Gonad</tissue>
    </source>
</reference>
<gene>
    <name evidence="1" type="ORF">OCBIM_22005100mg</name>
</gene>
<accession>A0A0L8HWH0</accession>
<evidence type="ECO:0000313" key="1">
    <source>
        <dbReference type="EMBL" id="KOF93120.1"/>
    </source>
</evidence>